<comment type="caution">
    <text evidence="1">The sequence shown here is derived from an EMBL/GenBank/DDBJ whole genome shotgun (WGS) entry which is preliminary data.</text>
</comment>
<reference evidence="1 2" key="1">
    <citation type="submission" date="2023-07" db="EMBL/GenBank/DDBJ databases">
        <title>Sorghum-associated microbial communities from plants grown in Nebraska, USA.</title>
        <authorList>
            <person name="Schachtman D."/>
        </authorList>
    </citation>
    <scope>NUCLEOTIDE SEQUENCE [LARGE SCALE GENOMIC DNA]</scope>
    <source>
        <strain evidence="1 2">4256</strain>
    </source>
</reference>
<sequence>MHPSQVLPSRDMIAVYRPGGAMRCPDCGQSQWLIGRVMAECACCEAALPLDLGYRAWLDLTNAPPRSLRL</sequence>
<protein>
    <recommendedName>
        <fullName evidence="3">Transposase zinc-ribbon domain-containing protein</fullName>
    </recommendedName>
</protein>
<name>A0ABU1X1S3_SPHXE</name>
<dbReference type="RefSeq" id="WP_310224675.1">
    <property type="nucleotide sequence ID" value="NZ_JAVDWV010000009.1"/>
</dbReference>
<gene>
    <name evidence="1" type="ORF">J2W40_002241</name>
</gene>
<dbReference type="Proteomes" id="UP001267638">
    <property type="component" value="Unassembled WGS sequence"/>
</dbReference>
<evidence type="ECO:0000313" key="2">
    <source>
        <dbReference type="Proteomes" id="UP001267638"/>
    </source>
</evidence>
<keyword evidence="2" id="KW-1185">Reference proteome</keyword>
<evidence type="ECO:0008006" key="3">
    <source>
        <dbReference type="Google" id="ProtNLM"/>
    </source>
</evidence>
<proteinExistence type="predicted"/>
<organism evidence="1 2">
    <name type="scientific">Sphingobium xenophagum</name>
    <dbReference type="NCBI Taxonomy" id="121428"/>
    <lineage>
        <taxon>Bacteria</taxon>
        <taxon>Pseudomonadati</taxon>
        <taxon>Pseudomonadota</taxon>
        <taxon>Alphaproteobacteria</taxon>
        <taxon>Sphingomonadales</taxon>
        <taxon>Sphingomonadaceae</taxon>
        <taxon>Sphingobium</taxon>
    </lineage>
</organism>
<accession>A0ABU1X1S3</accession>
<dbReference type="EMBL" id="JAVDWV010000009">
    <property type="protein sequence ID" value="MDR7155414.1"/>
    <property type="molecule type" value="Genomic_DNA"/>
</dbReference>
<evidence type="ECO:0000313" key="1">
    <source>
        <dbReference type="EMBL" id="MDR7155414.1"/>
    </source>
</evidence>